<name>A0A363NML6_9SPHI</name>
<feature type="transmembrane region" description="Helical" evidence="8">
    <location>
        <begin position="109"/>
        <end position="132"/>
    </location>
</feature>
<feature type="transmembrane region" description="Helical" evidence="8">
    <location>
        <begin position="20"/>
        <end position="45"/>
    </location>
</feature>
<comment type="caution">
    <text evidence="9">The sequence shown here is derived from an EMBL/GenBank/DDBJ whole genome shotgun (WGS) entry which is preliminary data.</text>
</comment>
<evidence type="ECO:0000256" key="1">
    <source>
        <dbReference type="ARBA" id="ARBA00004141"/>
    </source>
</evidence>
<dbReference type="Proteomes" id="UP000250831">
    <property type="component" value="Unassembled WGS sequence"/>
</dbReference>
<comment type="catalytic activity">
    <reaction evidence="7">
        <text>a 1,2-diacyl-sn-glycero-3-phosphate + CTP + H(+) = a CDP-1,2-diacyl-sn-glycerol + diphosphate</text>
        <dbReference type="Rhea" id="RHEA:16229"/>
        <dbReference type="ChEBI" id="CHEBI:15378"/>
        <dbReference type="ChEBI" id="CHEBI:33019"/>
        <dbReference type="ChEBI" id="CHEBI:37563"/>
        <dbReference type="ChEBI" id="CHEBI:58332"/>
        <dbReference type="ChEBI" id="CHEBI:58608"/>
        <dbReference type="EC" id="2.7.7.41"/>
    </reaction>
</comment>
<comment type="pathway">
    <text evidence="7">Phospholipid metabolism; CDP-diacylglycerol biosynthesis; CDP-diacylglycerol from sn-glycerol 3-phosphate: step 3/3.</text>
</comment>
<dbReference type="InterPro" id="IPR000374">
    <property type="entry name" value="PC_trans"/>
</dbReference>
<keyword evidence="7 9" id="KW-0548">Nucleotidyltransferase</keyword>
<feature type="transmembrane region" description="Helical" evidence="8">
    <location>
        <begin position="57"/>
        <end position="78"/>
    </location>
</feature>
<dbReference type="GO" id="GO:0005886">
    <property type="term" value="C:plasma membrane"/>
    <property type="evidence" value="ECO:0007669"/>
    <property type="project" value="TreeGrafter"/>
</dbReference>
<protein>
    <recommendedName>
        <fullName evidence="7">Phosphatidate cytidylyltransferase</fullName>
        <ecNumber evidence="7">2.7.7.41</ecNumber>
    </recommendedName>
</protein>
<dbReference type="GO" id="GO:0009273">
    <property type="term" value="P:peptidoglycan-based cell wall biogenesis"/>
    <property type="evidence" value="ECO:0007669"/>
    <property type="project" value="TreeGrafter"/>
</dbReference>
<comment type="subcellular location">
    <subcellularLocation>
        <location evidence="1">Membrane</location>
        <topology evidence="1">Multi-pass membrane protein</topology>
    </subcellularLocation>
</comment>
<dbReference type="RefSeq" id="WP_108636251.1">
    <property type="nucleotide sequence ID" value="NZ_QCXX01000008.1"/>
</dbReference>
<dbReference type="Pfam" id="PF01148">
    <property type="entry name" value="CTP_transf_1"/>
    <property type="match status" value="1"/>
</dbReference>
<dbReference type="GO" id="GO:0016024">
    <property type="term" value="P:CDP-diacylglycerol biosynthetic process"/>
    <property type="evidence" value="ECO:0007669"/>
    <property type="project" value="UniProtKB-UniPathway"/>
</dbReference>
<evidence type="ECO:0000256" key="3">
    <source>
        <dbReference type="ARBA" id="ARBA00022679"/>
    </source>
</evidence>
<dbReference type="EMBL" id="QCXX01000008">
    <property type="protein sequence ID" value="PUV22014.1"/>
    <property type="molecule type" value="Genomic_DNA"/>
</dbReference>
<evidence type="ECO:0000256" key="5">
    <source>
        <dbReference type="ARBA" id="ARBA00022989"/>
    </source>
</evidence>
<keyword evidence="4 7" id="KW-0812">Transmembrane</keyword>
<evidence type="ECO:0000256" key="4">
    <source>
        <dbReference type="ARBA" id="ARBA00022692"/>
    </source>
</evidence>
<feature type="transmembrane region" description="Helical" evidence="8">
    <location>
        <begin position="144"/>
        <end position="165"/>
    </location>
</feature>
<dbReference type="UniPathway" id="UPA00557">
    <property type="reaction ID" value="UER00614"/>
</dbReference>
<evidence type="ECO:0000256" key="2">
    <source>
        <dbReference type="ARBA" id="ARBA00010185"/>
    </source>
</evidence>
<evidence type="ECO:0000256" key="6">
    <source>
        <dbReference type="ARBA" id="ARBA00023136"/>
    </source>
</evidence>
<dbReference type="PROSITE" id="PS01315">
    <property type="entry name" value="CDS"/>
    <property type="match status" value="1"/>
</dbReference>
<organism evidence="9 10">
    <name type="scientific">Sphingobacterium athyrii</name>
    <dbReference type="NCBI Taxonomy" id="2152717"/>
    <lineage>
        <taxon>Bacteria</taxon>
        <taxon>Pseudomonadati</taxon>
        <taxon>Bacteroidota</taxon>
        <taxon>Sphingobacteriia</taxon>
        <taxon>Sphingobacteriales</taxon>
        <taxon>Sphingobacteriaceae</taxon>
        <taxon>Sphingobacterium</taxon>
    </lineage>
</organism>
<keyword evidence="10" id="KW-1185">Reference proteome</keyword>
<dbReference type="PANTHER" id="PTHR43535:SF1">
    <property type="entry name" value="PHOSPHATIDATE CYTIDYLYLTRANSFERASE"/>
    <property type="match status" value="1"/>
</dbReference>
<dbReference type="EC" id="2.7.7.41" evidence="7"/>
<reference evidence="9 10" key="1">
    <citation type="submission" date="2018-04" db="EMBL/GenBank/DDBJ databases">
        <title>Sphingobacterium sp. M46 Genome.</title>
        <authorList>
            <person name="Cheng J."/>
            <person name="Li Y."/>
        </authorList>
    </citation>
    <scope>NUCLEOTIDE SEQUENCE [LARGE SCALE GENOMIC DNA]</scope>
    <source>
        <strain evidence="9 10">M46</strain>
    </source>
</reference>
<sequence>MSEVSNPKGKFADVPVRVRSWGYIVLVLTIAFVPQTTSLLFVSWITFQGMREFMKMFVPNFGPALPFAIFAALLQLLLLIYCSYGAYLVWAALLCIGIGLFFRLEQKTTVSAAIGMTFGAAACLLAFSQLAFIRTVENHQDELMGLRLVAYIIVLTELNDVFQYLMGKFFGKRKIVPRISPNKTVAGCIGGIGLTVILSNILGYLLLPLGDFICFSLLGLLFGTLGFCGDVLFSFLKRKTGVKDTGTLIPGHGGLLDRIDSLVFNAPVFYGLICLIEMTNL</sequence>
<evidence type="ECO:0000313" key="9">
    <source>
        <dbReference type="EMBL" id="PUV22014.1"/>
    </source>
</evidence>
<keyword evidence="5 8" id="KW-1133">Transmembrane helix</keyword>
<dbReference type="OrthoDB" id="9799199at2"/>
<feature type="transmembrane region" description="Helical" evidence="8">
    <location>
        <begin position="212"/>
        <end position="233"/>
    </location>
</feature>
<dbReference type="GO" id="GO:0004605">
    <property type="term" value="F:phosphatidate cytidylyltransferase activity"/>
    <property type="evidence" value="ECO:0007669"/>
    <property type="project" value="UniProtKB-EC"/>
</dbReference>
<accession>A0A363NML6</accession>
<keyword evidence="3 7" id="KW-0808">Transferase</keyword>
<feature type="transmembrane region" description="Helical" evidence="8">
    <location>
        <begin position="185"/>
        <end position="206"/>
    </location>
</feature>
<evidence type="ECO:0000256" key="7">
    <source>
        <dbReference type="RuleBase" id="RU003938"/>
    </source>
</evidence>
<evidence type="ECO:0000256" key="8">
    <source>
        <dbReference type="SAM" id="Phobius"/>
    </source>
</evidence>
<gene>
    <name evidence="9" type="ORF">DCO56_24065</name>
</gene>
<feature type="transmembrane region" description="Helical" evidence="8">
    <location>
        <begin position="84"/>
        <end position="102"/>
    </location>
</feature>
<evidence type="ECO:0000313" key="10">
    <source>
        <dbReference type="Proteomes" id="UP000250831"/>
    </source>
</evidence>
<keyword evidence="6 8" id="KW-0472">Membrane</keyword>
<proteinExistence type="inferred from homology"/>
<dbReference type="PANTHER" id="PTHR43535">
    <property type="entry name" value="PHOSPHATIDATE CYTIDYLYLTRANSFERASE"/>
    <property type="match status" value="1"/>
</dbReference>
<comment type="similarity">
    <text evidence="2 7">Belongs to the CDS family.</text>
</comment>
<dbReference type="AlphaFoldDB" id="A0A363NML6"/>